<dbReference type="PANTHER" id="PTHR34756">
    <property type="entry name" value="CELL DIVISION CYCLE-ASSOCIATED PROTEIN 3"/>
    <property type="match status" value="1"/>
</dbReference>
<dbReference type="AlphaFoldDB" id="A0AAV7P584"/>
<reference evidence="2" key="1">
    <citation type="journal article" date="2022" name="bioRxiv">
        <title>Sequencing and chromosome-scale assembly of the giantPleurodeles waltlgenome.</title>
        <authorList>
            <person name="Brown T."/>
            <person name="Elewa A."/>
            <person name="Iarovenko S."/>
            <person name="Subramanian E."/>
            <person name="Araus A.J."/>
            <person name="Petzold A."/>
            <person name="Susuki M."/>
            <person name="Suzuki K.-i.T."/>
            <person name="Hayashi T."/>
            <person name="Toyoda A."/>
            <person name="Oliveira C."/>
            <person name="Osipova E."/>
            <person name="Leigh N.D."/>
            <person name="Simon A."/>
            <person name="Yun M.H."/>
        </authorList>
    </citation>
    <scope>NUCLEOTIDE SEQUENCE</scope>
    <source>
        <strain evidence="2">20211129_DDA</strain>
        <tissue evidence="2">Liver</tissue>
    </source>
</reference>
<gene>
    <name evidence="2" type="ORF">NDU88_000904</name>
</gene>
<feature type="region of interest" description="Disordered" evidence="1">
    <location>
        <begin position="1"/>
        <end position="79"/>
    </location>
</feature>
<dbReference type="PANTHER" id="PTHR34756:SF1">
    <property type="entry name" value="CELL DIVISION CYCLE-ASSOCIATED PROTEIN 3"/>
    <property type="match status" value="1"/>
</dbReference>
<dbReference type="InterPro" id="IPR038832">
    <property type="entry name" value="CDCA3"/>
</dbReference>
<organism evidence="2 3">
    <name type="scientific">Pleurodeles waltl</name>
    <name type="common">Iberian ribbed newt</name>
    <dbReference type="NCBI Taxonomy" id="8319"/>
    <lineage>
        <taxon>Eukaryota</taxon>
        <taxon>Metazoa</taxon>
        <taxon>Chordata</taxon>
        <taxon>Craniata</taxon>
        <taxon>Vertebrata</taxon>
        <taxon>Euteleostomi</taxon>
        <taxon>Amphibia</taxon>
        <taxon>Batrachia</taxon>
        <taxon>Caudata</taxon>
        <taxon>Salamandroidea</taxon>
        <taxon>Salamandridae</taxon>
        <taxon>Pleurodelinae</taxon>
        <taxon>Pleurodeles</taxon>
    </lineage>
</organism>
<proteinExistence type="predicted"/>
<protein>
    <recommendedName>
        <fullName evidence="4">Cell division cycle-associated protein 3</fullName>
    </recommendedName>
</protein>
<dbReference type="EMBL" id="JANPWB010000011">
    <property type="protein sequence ID" value="KAJ1122417.1"/>
    <property type="molecule type" value="Genomic_DNA"/>
</dbReference>
<evidence type="ECO:0008006" key="4">
    <source>
        <dbReference type="Google" id="ProtNLM"/>
    </source>
</evidence>
<evidence type="ECO:0000256" key="1">
    <source>
        <dbReference type="SAM" id="MobiDB-lite"/>
    </source>
</evidence>
<accession>A0AAV7P584</accession>
<comment type="caution">
    <text evidence="2">The sequence shown here is derived from an EMBL/GenBank/DDBJ whole genome shotgun (WGS) entry which is preliminary data.</text>
</comment>
<evidence type="ECO:0000313" key="3">
    <source>
        <dbReference type="Proteomes" id="UP001066276"/>
    </source>
</evidence>
<keyword evidence="3" id="KW-1185">Reference proteome</keyword>
<evidence type="ECO:0000313" key="2">
    <source>
        <dbReference type="EMBL" id="KAJ1122417.1"/>
    </source>
</evidence>
<feature type="region of interest" description="Disordered" evidence="1">
    <location>
        <begin position="387"/>
        <end position="423"/>
    </location>
</feature>
<name>A0AAV7P584_PLEWA</name>
<dbReference type="Proteomes" id="UP001066276">
    <property type="component" value="Chromosome 7"/>
</dbReference>
<sequence length="449" mass="48954">MGSAGSKQPITPARPLRNKHLSHVSDPRSPTSGIPRTPIEVEQSSARVTPQAVDEDAQEPVCPRTADPRSPTHGILRTPLKPTVTEALHSLVKQLSQAFTYEEGVRPGIDQETTQVAEAEEEAEQSWAPLLRMEVESGRLEQETEMVQQAPDHMLEAEEKAPGQEPLKAQVEETAATLEISDNDSRTQVNDISPEEVELAMGLLRLADIGLPAEGTEQKDLPILDLGLPVQNVDLLKQADSGQPVEGSYKVSREEEIEYALGLLRLADVSNTAKEMGPEGSPDEVAAQIEAISEVPKNFSEMPNSPAEPIVDPDCINDAEKEYPQAGCSSSVLCDVALEVRVKSEAMPRTRLLSSPASRPTGVKALRQKTRKATGKVLAAPGVHTRSPLKILGDDNSPSNVTHRPVKRHPMLSDSSNERLESTNRPLKLVRGWENVHDKENAQYPMVDN</sequence>